<dbReference type="HOGENOM" id="CLU_3063568_0_0_3"/>
<protein>
    <submittedName>
        <fullName evidence="1">Uncharacterized protein</fullName>
    </submittedName>
</protein>
<organism evidence="1 2">
    <name type="scientific">Moorena producens 3L</name>
    <dbReference type="NCBI Taxonomy" id="489825"/>
    <lineage>
        <taxon>Bacteria</taxon>
        <taxon>Bacillati</taxon>
        <taxon>Cyanobacteriota</taxon>
        <taxon>Cyanophyceae</taxon>
        <taxon>Coleofasciculales</taxon>
        <taxon>Coleofasciculaceae</taxon>
        <taxon>Moorena</taxon>
    </lineage>
</organism>
<evidence type="ECO:0000313" key="1">
    <source>
        <dbReference type="EMBL" id="EGJ34609.1"/>
    </source>
</evidence>
<name>F4XL85_9CYAN</name>
<gene>
    <name evidence="1" type="ORF">LYNGBM3L_13810</name>
</gene>
<sequence>MNANCSIPYSLFPIPYSLFPIPKLPKNFYIQNISIIKGKKRINLETAPAPDVV</sequence>
<evidence type="ECO:0000313" key="2">
    <source>
        <dbReference type="Proteomes" id="UP000003959"/>
    </source>
</evidence>
<accession>F4XL85</accession>
<dbReference type="Proteomes" id="UP000003959">
    <property type="component" value="Unassembled WGS sequence"/>
</dbReference>
<keyword evidence="2" id="KW-1185">Reference proteome</keyword>
<proteinExistence type="predicted"/>
<reference evidence="2" key="1">
    <citation type="journal article" date="2011" name="Proc. Natl. Acad. Sci. U.S.A.">
        <title>Genomic insights into the physiology and ecology of the marine filamentous cyanobacterium Lyngbya majuscula.</title>
        <authorList>
            <person name="Jones A.C."/>
            <person name="Monroe E.A."/>
            <person name="Podell S."/>
            <person name="Hess W.R."/>
            <person name="Klages S."/>
            <person name="Esquenazi E."/>
            <person name="Niessen S."/>
            <person name="Hoover H."/>
            <person name="Rothmann M."/>
            <person name="Lasken R.S."/>
            <person name="Yates J.R.III."/>
            <person name="Reinhardt R."/>
            <person name="Kube M."/>
            <person name="Burkart M.D."/>
            <person name="Allen E.E."/>
            <person name="Dorrestein P.C."/>
            <person name="Gerwick W.H."/>
            <person name="Gerwick L."/>
        </authorList>
    </citation>
    <scope>NUCLEOTIDE SEQUENCE [LARGE SCALE GENOMIC DNA]</scope>
    <source>
        <strain evidence="2">3L</strain>
    </source>
</reference>
<dbReference type="EMBL" id="GL890829">
    <property type="protein sequence ID" value="EGJ34609.1"/>
    <property type="molecule type" value="Genomic_DNA"/>
</dbReference>
<dbReference type="AlphaFoldDB" id="F4XL85"/>